<name>A0AAX6HM00_IRIPA</name>
<dbReference type="AlphaFoldDB" id="A0AAX6HM00"/>
<evidence type="ECO:0000313" key="1">
    <source>
        <dbReference type="EMBL" id="KAJ6841671.1"/>
    </source>
</evidence>
<comment type="caution">
    <text evidence="1">The sequence shown here is derived from an EMBL/GenBank/DDBJ whole genome shotgun (WGS) entry which is preliminary data.</text>
</comment>
<gene>
    <name evidence="1" type="ORF">M6B38_305730</name>
</gene>
<reference evidence="1" key="1">
    <citation type="journal article" date="2023" name="GigaByte">
        <title>Genome assembly of the bearded iris, Iris pallida Lam.</title>
        <authorList>
            <person name="Bruccoleri R.E."/>
            <person name="Oakeley E.J."/>
            <person name="Faust A.M.E."/>
            <person name="Altorfer M."/>
            <person name="Dessus-Babus S."/>
            <person name="Burckhardt D."/>
            <person name="Oertli M."/>
            <person name="Naumann U."/>
            <person name="Petersen F."/>
            <person name="Wong J."/>
        </authorList>
    </citation>
    <scope>NUCLEOTIDE SEQUENCE</scope>
    <source>
        <strain evidence="1">GSM-AAB239-AS_SAM_17_03QT</strain>
    </source>
</reference>
<dbReference type="EMBL" id="JANAVB010008400">
    <property type="protein sequence ID" value="KAJ6841671.1"/>
    <property type="molecule type" value="Genomic_DNA"/>
</dbReference>
<proteinExistence type="predicted"/>
<reference evidence="1" key="2">
    <citation type="submission" date="2023-04" db="EMBL/GenBank/DDBJ databases">
        <authorList>
            <person name="Bruccoleri R.E."/>
            <person name="Oakeley E.J."/>
            <person name="Faust A.-M."/>
            <person name="Dessus-Babus S."/>
            <person name="Altorfer M."/>
            <person name="Burckhardt D."/>
            <person name="Oertli M."/>
            <person name="Naumann U."/>
            <person name="Petersen F."/>
            <person name="Wong J."/>
        </authorList>
    </citation>
    <scope>NUCLEOTIDE SEQUENCE</scope>
    <source>
        <strain evidence="1">GSM-AAB239-AS_SAM_17_03QT</strain>
        <tissue evidence="1">Leaf</tissue>
    </source>
</reference>
<protein>
    <submittedName>
        <fullName evidence="1">Protein BIG GRAIN 1-like E</fullName>
    </submittedName>
</protein>
<keyword evidence="2" id="KW-1185">Reference proteome</keyword>
<accession>A0AAX6HM00</accession>
<evidence type="ECO:0000313" key="2">
    <source>
        <dbReference type="Proteomes" id="UP001140949"/>
    </source>
</evidence>
<dbReference type="Proteomes" id="UP001140949">
    <property type="component" value="Unassembled WGS sequence"/>
</dbReference>
<sequence length="86" mass="9846">MRPAGSRTPGKERRSDEIIRYVEEEGIASSPALLVGTGYLLYSLFQQSATSKKITRRREEVTEVIKVQVEEENRGRIILCTFIFIK</sequence>
<organism evidence="1 2">
    <name type="scientific">Iris pallida</name>
    <name type="common">Sweet iris</name>
    <dbReference type="NCBI Taxonomy" id="29817"/>
    <lineage>
        <taxon>Eukaryota</taxon>
        <taxon>Viridiplantae</taxon>
        <taxon>Streptophyta</taxon>
        <taxon>Embryophyta</taxon>
        <taxon>Tracheophyta</taxon>
        <taxon>Spermatophyta</taxon>
        <taxon>Magnoliopsida</taxon>
        <taxon>Liliopsida</taxon>
        <taxon>Asparagales</taxon>
        <taxon>Iridaceae</taxon>
        <taxon>Iridoideae</taxon>
        <taxon>Irideae</taxon>
        <taxon>Iris</taxon>
    </lineage>
</organism>